<keyword evidence="7" id="KW-1185">Reference proteome</keyword>
<name>A0ABP9YD34_9FUNG</name>
<evidence type="ECO:0000256" key="4">
    <source>
        <dbReference type="SAM" id="Coils"/>
    </source>
</evidence>
<dbReference type="PIRSF" id="PIRSF006698">
    <property type="entry name" value="Septin"/>
    <property type="match status" value="1"/>
</dbReference>
<reference evidence="6 7" key="1">
    <citation type="submission" date="2024-04" db="EMBL/GenBank/DDBJ databases">
        <title>genome sequences of Mucor flavus KT1a and Helicostylum pulchrum KT1b strains isolation_sourced from the surface of a dry-aged beef.</title>
        <authorList>
            <person name="Toyotome T."/>
            <person name="Hosono M."/>
            <person name="Torimaru M."/>
            <person name="Fukuda K."/>
            <person name="Mikami N."/>
        </authorList>
    </citation>
    <scope>NUCLEOTIDE SEQUENCE [LARGE SCALE GENOMIC DNA]</scope>
    <source>
        <strain evidence="6 7">KT1b</strain>
    </source>
</reference>
<proteinExistence type="inferred from homology"/>
<dbReference type="PROSITE" id="PS51719">
    <property type="entry name" value="G_SEPTIN"/>
    <property type="match status" value="1"/>
</dbReference>
<dbReference type="CDD" id="cd01850">
    <property type="entry name" value="CDC_Septin"/>
    <property type="match status" value="1"/>
</dbReference>
<sequence length="352" mass="40402">MAHRLGGRASGTGRTTFVNTLCDSNVLSKKICDNPEEAHNEEGILIKPVSVELDEDGVRISLTIVDTPGFGDNIDNEKCFQEIVGHLETQYDDILAEESRIKRNPRFRDNRVHALLYFISPTGHALREIDIELMRRLSPRVNVIPVVGRADSLTPLELKDFKRRIMEDIEHYNIRIYNFPYDVEEDDEDTIEENSELRALLPFSIIGSDEEITVNGRSVRGRQYPWGAVEVDNPQHSDFARLRSALLSSHLQDLKEITHDILYENYRTEKLSRTVNGGDQDYSSDASMNADEMAGQSVRLKEEHLRKEEEKLREIELKVQREIQEKRAELMNKEEALRSLEARLSQAQLSDA</sequence>
<dbReference type="Gene3D" id="3.40.50.300">
    <property type="entry name" value="P-loop containing nucleotide triphosphate hydrolases"/>
    <property type="match status" value="1"/>
</dbReference>
<evidence type="ECO:0000256" key="1">
    <source>
        <dbReference type="ARBA" id="ARBA00022741"/>
    </source>
</evidence>
<dbReference type="InterPro" id="IPR030379">
    <property type="entry name" value="G_SEPTIN_dom"/>
</dbReference>
<accession>A0ABP9YD34</accession>
<dbReference type="SUPFAM" id="SSF52540">
    <property type="entry name" value="P-loop containing nucleoside triphosphate hydrolases"/>
    <property type="match status" value="1"/>
</dbReference>
<keyword evidence="4" id="KW-0175">Coiled coil</keyword>
<protein>
    <recommendedName>
        <fullName evidence="5">Septin-type G domain-containing protein</fullName>
    </recommendedName>
</protein>
<keyword evidence="1 3" id="KW-0547">Nucleotide-binding</keyword>
<comment type="caution">
    <text evidence="6">The sequence shown here is derived from an EMBL/GenBank/DDBJ whole genome shotgun (WGS) entry which is preliminary data.</text>
</comment>
<evidence type="ECO:0000259" key="5">
    <source>
        <dbReference type="PROSITE" id="PS51719"/>
    </source>
</evidence>
<evidence type="ECO:0000256" key="3">
    <source>
        <dbReference type="RuleBase" id="RU004560"/>
    </source>
</evidence>
<feature type="domain" description="Septin-type G" evidence="5">
    <location>
        <begin position="1"/>
        <end position="273"/>
    </location>
</feature>
<evidence type="ECO:0000256" key="2">
    <source>
        <dbReference type="ARBA" id="ARBA00023134"/>
    </source>
</evidence>
<dbReference type="Proteomes" id="UP001476247">
    <property type="component" value="Unassembled WGS sequence"/>
</dbReference>
<dbReference type="InterPro" id="IPR027417">
    <property type="entry name" value="P-loop_NTPase"/>
</dbReference>
<evidence type="ECO:0000313" key="7">
    <source>
        <dbReference type="Proteomes" id="UP001476247"/>
    </source>
</evidence>
<dbReference type="PANTHER" id="PTHR18884">
    <property type="entry name" value="SEPTIN"/>
    <property type="match status" value="1"/>
</dbReference>
<feature type="coiled-coil region" evidence="4">
    <location>
        <begin position="298"/>
        <end position="350"/>
    </location>
</feature>
<dbReference type="InterPro" id="IPR016491">
    <property type="entry name" value="Septin"/>
</dbReference>
<dbReference type="EMBL" id="BAABUJ010000039">
    <property type="protein sequence ID" value="GAA5804874.1"/>
    <property type="molecule type" value="Genomic_DNA"/>
</dbReference>
<gene>
    <name evidence="6" type="ORF">HPULCUR_010383</name>
</gene>
<keyword evidence="2 3" id="KW-0342">GTP-binding</keyword>
<organism evidence="6 7">
    <name type="scientific">Helicostylum pulchrum</name>
    <dbReference type="NCBI Taxonomy" id="562976"/>
    <lineage>
        <taxon>Eukaryota</taxon>
        <taxon>Fungi</taxon>
        <taxon>Fungi incertae sedis</taxon>
        <taxon>Mucoromycota</taxon>
        <taxon>Mucoromycotina</taxon>
        <taxon>Mucoromycetes</taxon>
        <taxon>Mucorales</taxon>
        <taxon>Mucorineae</taxon>
        <taxon>Mucoraceae</taxon>
        <taxon>Helicostylum</taxon>
    </lineage>
</organism>
<comment type="similarity">
    <text evidence="3">Belongs to the TRAFAC class TrmE-Era-EngA-EngB-Septin-like GTPase superfamily. Septin GTPase family.</text>
</comment>
<evidence type="ECO:0000313" key="6">
    <source>
        <dbReference type="EMBL" id="GAA5804874.1"/>
    </source>
</evidence>
<dbReference type="Pfam" id="PF00735">
    <property type="entry name" value="Septin"/>
    <property type="match status" value="1"/>
</dbReference>